<sequence>MENKKNHIYGIVNNIIVMLSPIIIIPFAIKNVGIDEYGYFVQVNIIYSCLISIFTASLSGYFIKSYLEKKLSFHDIFIIQLFINLFSTAIIGIYILLRFDVVAPYIFVVAMLTNTLNFEWFFHAIGAQKQLLIRNLIIKTMFVIIAIFILEVYKNIAVYFVIFGLNIIIANFLLGIYSFTKIKNKEYILFSNGGGGNRLFCFIKDAKFFFLSPTIGAVYQYGDQILVSLLFPKTALVFINLAKQIIGASVMVSGTLCRVEQKNIFSSEKIERLTKIKKTLMAYVFYLMTTSILIILIGPLILGMLIKETVSLGLNYYILIAGIYVFTSLSIFIDYIIGLTFRTEHYTSISNICCATIVTLLNAMFLEKYGATFSLFSLFIGELLVFILLSTMHYINIKRRTYYNG</sequence>
<organism evidence="8 9">
    <name type="scientific">Escherichia coli</name>
    <dbReference type="NCBI Taxonomy" id="562"/>
    <lineage>
        <taxon>Bacteria</taxon>
        <taxon>Pseudomonadati</taxon>
        <taxon>Pseudomonadota</taxon>
        <taxon>Gammaproteobacteria</taxon>
        <taxon>Enterobacterales</taxon>
        <taxon>Enterobacteriaceae</taxon>
        <taxon>Escherichia</taxon>
    </lineage>
</organism>
<comment type="subcellular location">
    <subcellularLocation>
        <location evidence="1">Cell membrane</location>
        <topology evidence="1">Multi-pass membrane protein</topology>
    </subcellularLocation>
</comment>
<keyword evidence="2" id="KW-1003">Cell membrane</keyword>
<feature type="transmembrane region" description="Helical" evidence="7">
    <location>
        <begin position="208"/>
        <end position="231"/>
    </location>
</feature>
<proteinExistence type="predicted"/>
<feature type="transmembrane region" description="Helical" evidence="7">
    <location>
        <begin position="156"/>
        <end position="179"/>
    </location>
</feature>
<evidence type="ECO:0000256" key="6">
    <source>
        <dbReference type="ARBA" id="ARBA00049738"/>
    </source>
</evidence>
<comment type="caution">
    <text evidence="8">The sequence shown here is derived from an EMBL/GenBank/DDBJ whole genome shotgun (WGS) entry which is preliminary data.</text>
</comment>
<feature type="transmembrane region" description="Helical" evidence="7">
    <location>
        <begin position="7"/>
        <end position="29"/>
    </location>
</feature>
<dbReference type="EMBL" id="VSBS01000406">
    <property type="protein sequence ID" value="TXT01308.1"/>
    <property type="molecule type" value="Genomic_DNA"/>
</dbReference>
<feature type="transmembrane region" description="Helical" evidence="7">
    <location>
        <begin position="102"/>
        <end position="122"/>
    </location>
</feature>
<evidence type="ECO:0000313" key="8">
    <source>
        <dbReference type="EMBL" id="TXT01308.1"/>
    </source>
</evidence>
<dbReference type="RefSeq" id="WP_053294809.1">
    <property type="nucleotide sequence ID" value="NZ_CAJVBX010000006.1"/>
</dbReference>
<feature type="transmembrane region" description="Helical" evidence="7">
    <location>
        <begin position="280"/>
        <end position="302"/>
    </location>
</feature>
<evidence type="ECO:0000256" key="7">
    <source>
        <dbReference type="SAM" id="Phobius"/>
    </source>
</evidence>
<evidence type="ECO:0000256" key="2">
    <source>
        <dbReference type="ARBA" id="ARBA00022475"/>
    </source>
</evidence>
<dbReference type="PANTHER" id="PTHR30250">
    <property type="entry name" value="PST FAMILY PREDICTED COLANIC ACID TRANSPORTER"/>
    <property type="match status" value="1"/>
</dbReference>
<evidence type="ECO:0000256" key="3">
    <source>
        <dbReference type="ARBA" id="ARBA00022692"/>
    </source>
</evidence>
<gene>
    <name evidence="8" type="ORF">FWK02_13120</name>
</gene>
<feature type="transmembrane region" description="Helical" evidence="7">
    <location>
        <begin position="372"/>
        <end position="395"/>
    </location>
</feature>
<evidence type="ECO:0000256" key="1">
    <source>
        <dbReference type="ARBA" id="ARBA00004651"/>
    </source>
</evidence>
<accession>A0A5C9AQF1</accession>
<evidence type="ECO:0000313" key="9">
    <source>
        <dbReference type="Proteomes" id="UP000321461"/>
    </source>
</evidence>
<feature type="transmembrane region" description="Helical" evidence="7">
    <location>
        <begin position="41"/>
        <end position="63"/>
    </location>
</feature>
<evidence type="ECO:0000256" key="5">
    <source>
        <dbReference type="ARBA" id="ARBA00023136"/>
    </source>
</evidence>
<feature type="transmembrane region" description="Helical" evidence="7">
    <location>
        <begin position="75"/>
        <end position="96"/>
    </location>
</feature>
<feature type="transmembrane region" description="Helical" evidence="7">
    <location>
        <begin position="349"/>
        <end position="366"/>
    </location>
</feature>
<keyword evidence="5 7" id="KW-0472">Membrane</keyword>
<name>A0A5C9AQF1_ECOLX</name>
<dbReference type="InterPro" id="IPR050833">
    <property type="entry name" value="Poly_Biosynth_Transport"/>
</dbReference>
<keyword evidence="3 7" id="KW-0812">Transmembrane</keyword>
<protein>
    <recommendedName>
        <fullName evidence="6">Putative O-antigen transporter</fullName>
    </recommendedName>
</protein>
<evidence type="ECO:0000256" key="4">
    <source>
        <dbReference type="ARBA" id="ARBA00022989"/>
    </source>
</evidence>
<dbReference type="GO" id="GO:0005886">
    <property type="term" value="C:plasma membrane"/>
    <property type="evidence" value="ECO:0007669"/>
    <property type="project" value="UniProtKB-SubCell"/>
</dbReference>
<feature type="transmembrane region" description="Helical" evidence="7">
    <location>
        <begin position="131"/>
        <end position="150"/>
    </location>
</feature>
<dbReference type="PANTHER" id="PTHR30250:SF11">
    <property type="entry name" value="O-ANTIGEN TRANSPORTER-RELATED"/>
    <property type="match status" value="1"/>
</dbReference>
<feature type="transmembrane region" description="Helical" evidence="7">
    <location>
        <begin position="314"/>
        <end position="337"/>
    </location>
</feature>
<dbReference type="AlphaFoldDB" id="A0A5C9AQF1"/>
<keyword evidence="4 7" id="KW-1133">Transmembrane helix</keyword>
<reference evidence="8 9" key="1">
    <citation type="submission" date="2019-08" db="EMBL/GenBank/DDBJ databases">
        <title>Whole genome analysis of cultivated E. coli strains isolated from CD patients and healthy donors.</title>
        <authorList>
            <person name="Siniagina M.N."/>
            <person name="Markelova M.I."/>
            <person name="Laikov A.V."/>
            <person name="Boulygina E.A."/>
            <person name="Khusnutdinova D.R."/>
            <person name="Kharchenko A."/>
            <person name="Grigoryeva T.V."/>
        </authorList>
    </citation>
    <scope>NUCLEOTIDE SEQUENCE [LARGE SCALE GENOMIC DNA]</scope>
    <source>
        <strain evidence="8 9">3_77_5</strain>
    </source>
</reference>
<dbReference type="Proteomes" id="UP000321461">
    <property type="component" value="Unassembled WGS sequence"/>
</dbReference>
<feature type="transmembrane region" description="Helical" evidence="7">
    <location>
        <begin position="237"/>
        <end position="259"/>
    </location>
</feature>